<keyword evidence="10" id="KW-0496">Mitochondrion</keyword>
<dbReference type="PANTHER" id="PTHR12504">
    <property type="entry name" value="MITOCHONDRIAL IMPORT RECEPTOR SUBUNIT TOM22"/>
    <property type="match status" value="1"/>
</dbReference>
<evidence type="ECO:0000256" key="3">
    <source>
        <dbReference type="ARBA" id="ARBA00016229"/>
    </source>
</evidence>
<evidence type="ECO:0000256" key="1">
    <source>
        <dbReference type="ARBA" id="ARBA00004572"/>
    </source>
</evidence>
<dbReference type="Pfam" id="PF04281">
    <property type="entry name" value="Tom22"/>
    <property type="match status" value="1"/>
</dbReference>
<evidence type="ECO:0000256" key="10">
    <source>
        <dbReference type="ARBA" id="ARBA00023128"/>
    </source>
</evidence>
<keyword evidence="9" id="KW-0811">Translocation</keyword>
<comment type="subcellular location">
    <subcellularLocation>
        <location evidence="1">Mitochondrion outer membrane</location>
        <topology evidence="1">Single-pass membrane protein</topology>
    </subcellularLocation>
</comment>
<evidence type="ECO:0000313" key="16">
    <source>
        <dbReference type="Proteomes" id="UP000821866"/>
    </source>
</evidence>
<accession>A0A9J6EVD4</accession>
<evidence type="ECO:0000256" key="9">
    <source>
        <dbReference type="ARBA" id="ARBA00023010"/>
    </source>
</evidence>
<dbReference type="AlphaFoldDB" id="A0A9J6EVD4"/>
<dbReference type="InterPro" id="IPR005683">
    <property type="entry name" value="Tom22"/>
</dbReference>
<name>A0A9J6EVD4_RHIMP</name>
<evidence type="ECO:0000256" key="8">
    <source>
        <dbReference type="ARBA" id="ARBA00022989"/>
    </source>
</evidence>
<evidence type="ECO:0000256" key="12">
    <source>
        <dbReference type="ARBA" id="ARBA00023170"/>
    </source>
</evidence>
<dbReference type="Proteomes" id="UP000821866">
    <property type="component" value="Chromosome 10"/>
</dbReference>
<gene>
    <name evidence="15" type="ORF">HPB51_024711</name>
</gene>
<reference evidence="15" key="2">
    <citation type="submission" date="2021-09" db="EMBL/GenBank/DDBJ databases">
        <authorList>
            <person name="Jia N."/>
            <person name="Wang J."/>
            <person name="Shi W."/>
            <person name="Du L."/>
            <person name="Sun Y."/>
            <person name="Zhan W."/>
            <person name="Jiang J."/>
            <person name="Wang Q."/>
            <person name="Zhang B."/>
            <person name="Ji P."/>
            <person name="Sakyi L.B."/>
            <person name="Cui X."/>
            <person name="Yuan T."/>
            <person name="Jiang B."/>
            <person name="Yang W."/>
            <person name="Lam T.T.-Y."/>
            <person name="Chang Q."/>
            <person name="Ding S."/>
            <person name="Wang X."/>
            <person name="Zhu J."/>
            <person name="Ruan X."/>
            <person name="Zhao L."/>
            <person name="Wei J."/>
            <person name="Que T."/>
            <person name="Du C."/>
            <person name="Cheng J."/>
            <person name="Dai P."/>
            <person name="Han X."/>
            <person name="Huang E."/>
            <person name="Gao Y."/>
            <person name="Liu J."/>
            <person name="Shao H."/>
            <person name="Ye R."/>
            <person name="Li L."/>
            <person name="Wei W."/>
            <person name="Wang X."/>
            <person name="Wang C."/>
            <person name="Huo Q."/>
            <person name="Li W."/>
            <person name="Guo W."/>
            <person name="Chen H."/>
            <person name="Chen S."/>
            <person name="Zhou L."/>
            <person name="Zhou L."/>
            <person name="Ni X."/>
            <person name="Tian J."/>
            <person name="Zhou Y."/>
            <person name="Sheng Y."/>
            <person name="Liu T."/>
            <person name="Pan Y."/>
            <person name="Xia L."/>
            <person name="Li J."/>
            <person name="Zhao F."/>
            <person name="Cao W."/>
        </authorList>
    </citation>
    <scope>NUCLEOTIDE SEQUENCE</scope>
    <source>
        <strain evidence="15">Rmic-2018</strain>
        <tissue evidence="15">Larvae</tissue>
    </source>
</reference>
<dbReference type="CDD" id="cd22884">
    <property type="entry name" value="TOM22"/>
    <property type="match status" value="1"/>
</dbReference>
<keyword evidence="7" id="KW-0653">Protein transport</keyword>
<dbReference type="GO" id="GO:0006886">
    <property type="term" value="P:intracellular protein transport"/>
    <property type="evidence" value="ECO:0007669"/>
    <property type="project" value="InterPro"/>
</dbReference>
<proteinExistence type="inferred from homology"/>
<comment type="similarity">
    <text evidence="2">Belongs to the Tom22 family.</text>
</comment>
<protein>
    <recommendedName>
        <fullName evidence="3">Mitochondrial import receptor subunit TOM22 homolog</fullName>
    </recommendedName>
</protein>
<evidence type="ECO:0000256" key="4">
    <source>
        <dbReference type="ARBA" id="ARBA00022448"/>
    </source>
</evidence>
<reference evidence="15" key="1">
    <citation type="journal article" date="2020" name="Cell">
        <title>Large-Scale Comparative Analyses of Tick Genomes Elucidate Their Genetic Diversity and Vector Capacities.</title>
        <authorList>
            <consortium name="Tick Genome and Microbiome Consortium (TIGMIC)"/>
            <person name="Jia N."/>
            <person name="Wang J."/>
            <person name="Shi W."/>
            <person name="Du L."/>
            <person name="Sun Y."/>
            <person name="Zhan W."/>
            <person name="Jiang J.F."/>
            <person name="Wang Q."/>
            <person name="Zhang B."/>
            <person name="Ji P."/>
            <person name="Bell-Sakyi L."/>
            <person name="Cui X.M."/>
            <person name="Yuan T.T."/>
            <person name="Jiang B.G."/>
            <person name="Yang W.F."/>
            <person name="Lam T.T."/>
            <person name="Chang Q.C."/>
            <person name="Ding S.J."/>
            <person name="Wang X.J."/>
            <person name="Zhu J.G."/>
            <person name="Ruan X.D."/>
            <person name="Zhao L."/>
            <person name="Wei J.T."/>
            <person name="Ye R.Z."/>
            <person name="Que T.C."/>
            <person name="Du C.H."/>
            <person name="Zhou Y.H."/>
            <person name="Cheng J.X."/>
            <person name="Dai P.F."/>
            <person name="Guo W.B."/>
            <person name="Han X.H."/>
            <person name="Huang E.J."/>
            <person name="Li L.F."/>
            <person name="Wei W."/>
            <person name="Gao Y.C."/>
            <person name="Liu J.Z."/>
            <person name="Shao H.Z."/>
            <person name="Wang X."/>
            <person name="Wang C.C."/>
            <person name="Yang T.C."/>
            <person name="Huo Q.B."/>
            <person name="Li W."/>
            <person name="Chen H.Y."/>
            <person name="Chen S.E."/>
            <person name="Zhou L.G."/>
            <person name="Ni X.B."/>
            <person name="Tian J.H."/>
            <person name="Sheng Y."/>
            <person name="Liu T."/>
            <person name="Pan Y.S."/>
            <person name="Xia L.Y."/>
            <person name="Li J."/>
            <person name="Zhao F."/>
            <person name="Cao W.C."/>
        </authorList>
    </citation>
    <scope>NUCLEOTIDE SEQUENCE</scope>
    <source>
        <strain evidence="15">Rmic-2018</strain>
    </source>
</reference>
<dbReference type="VEuPathDB" id="VectorBase:LOC119174067"/>
<feature type="transmembrane region" description="Helical" evidence="14">
    <location>
        <begin position="395"/>
        <end position="418"/>
    </location>
</feature>
<evidence type="ECO:0000256" key="7">
    <source>
        <dbReference type="ARBA" id="ARBA00022927"/>
    </source>
</evidence>
<feature type="transmembrane region" description="Helical" evidence="14">
    <location>
        <begin position="430"/>
        <end position="450"/>
    </location>
</feature>
<keyword evidence="6" id="KW-1000">Mitochondrion outer membrane</keyword>
<sequence>MSLRRQDLDETLYERLWGLTEMFPPKLRQGVYDVANFSWGSAKGLYSFGRSAFWIIFSSSAILFAPVIFELERLQMEEMSRQQQRQLPSPQAAAAARDVATNALPIHTLRMSEDSTGSKCSCVWWCTTWHDASNGSWTPTTRLKGHGLDKDTFIESQIMIAKNNGSRRTCSSKKPTSTKSGPMPSLNLPNRTTAAAICGSTSSTPTWESGHIPERRNPSDLQHFRRDHQCRALLISAAFRCHALQNIFSSKMSGGKKCSFNADWANPSVSDCASWIRPVENYPHKAMCTVCQKTFLLSNMGHRAVSSHASSKKHIAALNFLKSASQPKPLSFFKSPTDASPSSSAGSAPAATEVAVTTAPVQVSVGGFLFKNNVTKAEIFWCLNTIMAHGSFRSAVASAALFPLMFLTSEVAAKVQLGKDKVGYTIRHGIASYFCNMLLSSLVNVPYLVVRLTRR</sequence>
<dbReference type="VEuPathDB" id="VectorBase:LOC119180329"/>
<dbReference type="PANTHER" id="PTHR12504:SF0">
    <property type="entry name" value="MITOCHONDRIAL IMPORT RECEPTOR SUBUNIT TOM22 HOMOLOG"/>
    <property type="match status" value="1"/>
</dbReference>
<keyword evidence="12" id="KW-0675">Receptor</keyword>
<evidence type="ECO:0000256" key="2">
    <source>
        <dbReference type="ARBA" id="ARBA00009874"/>
    </source>
</evidence>
<evidence type="ECO:0000256" key="13">
    <source>
        <dbReference type="SAM" id="MobiDB-lite"/>
    </source>
</evidence>
<comment type="caution">
    <text evidence="15">The sequence shown here is derived from an EMBL/GenBank/DDBJ whole genome shotgun (WGS) entry which is preliminary data.</text>
</comment>
<keyword evidence="11 14" id="KW-0472">Membrane</keyword>
<evidence type="ECO:0000313" key="15">
    <source>
        <dbReference type="EMBL" id="KAH8038180.1"/>
    </source>
</evidence>
<keyword evidence="5 14" id="KW-0812">Transmembrane</keyword>
<feature type="compositionally biased region" description="Low complexity" evidence="13">
    <location>
        <begin position="166"/>
        <end position="185"/>
    </location>
</feature>
<organism evidence="15 16">
    <name type="scientific">Rhipicephalus microplus</name>
    <name type="common">Cattle tick</name>
    <name type="synonym">Boophilus microplus</name>
    <dbReference type="NCBI Taxonomy" id="6941"/>
    <lineage>
        <taxon>Eukaryota</taxon>
        <taxon>Metazoa</taxon>
        <taxon>Ecdysozoa</taxon>
        <taxon>Arthropoda</taxon>
        <taxon>Chelicerata</taxon>
        <taxon>Arachnida</taxon>
        <taxon>Acari</taxon>
        <taxon>Parasitiformes</taxon>
        <taxon>Ixodida</taxon>
        <taxon>Ixodoidea</taxon>
        <taxon>Ixodidae</taxon>
        <taxon>Rhipicephalinae</taxon>
        <taxon>Rhipicephalus</taxon>
        <taxon>Boophilus</taxon>
    </lineage>
</organism>
<evidence type="ECO:0000256" key="5">
    <source>
        <dbReference type="ARBA" id="ARBA00022692"/>
    </source>
</evidence>
<evidence type="ECO:0000256" key="11">
    <source>
        <dbReference type="ARBA" id="ARBA00023136"/>
    </source>
</evidence>
<keyword evidence="8 14" id="KW-1133">Transmembrane helix</keyword>
<keyword evidence="4" id="KW-0813">Transport</keyword>
<feature type="region of interest" description="Disordered" evidence="13">
    <location>
        <begin position="164"/>
        <end position="186"/>
    </location>
</feature>
<evidence type="ECO:0000256" key="6">
    <source>
        <dbReference type="ARBA" id="ARBA00022787"/>
    </source>
</evidence>
<dbReference type="GO" id="GO:0005741">
    <property type="term" value="C:mitochondrial outer membrane"/>
    <property type="evidence" value="ECO:0007669"/>
    <property type="project" value="UniProtKB-SubCell"/>
</dbReference>
<keyword evidence="16" id="KW-1185">Reference proteome</keyword>
<dbReference type="EMBL" id="JABSTU010000002">
    <property type="protein sequence ID" value="KAH8038180.1"/>
    <property type="molecule type" value="Genomic_DNA"/>
</dbReference>
<evidence type="ECO:0000256" key="14">
    <source>
        <dbReference type="SAM" id="Phobius"/>
    </source>
</evidence>
<feature type="transmembrane region" description="Helical" evidence="14">
    <location>
        <begin position="52"/>
        <end position="71"/>
    </location>
</feature>